<keyword evidence="3" id="KW-1185">Reference proteome</keyword>
<dbReference type="GO" id="GO:0004519">
    <property type="term" value="F:endonuclease activity"/>
    <property type="evidence" value="ECO:0007669"/>
    <property type="project" value="UniProtKB-KW"/>
</dbReference>
<dbReference type="Gene3D" id="1.10.30.50">
    <property type="match status" value="1"/>
</dbReference>
<gene>
    <name evidence="2" type="ORF">H7U35_14030</name>
</gene>
<dbReference type="RefSeq" id="WP_239481302.1">
    <property type="nucleotide sequence ID" value="NZ_JACLYZ010000049.1"/>
</dbReference>
<keyword evidence="2" id="KW-0378">Hydrolase</keyword>
<organism evidence="2 3">
    <name type="scientific">Mediterranea massiliensis</name>
    <dbReference type="NCBI Taxonomy" id="1841865"/>
    <lineage>
        <taxon>Bacteria</taxon>
        <taxon>Pseudomonadati</taxon>
        <taxon>Bacteroidota</taxon>
        <taxon>Bacteroidia</taxon>
        <taxon>Bacteroidales</taxon>
        <taxon>Bacteroidaceae</taxon>
        <taxon>Mediterranea</taxon>
    </lineage>
</organism>
<keyword evidence="2" id="KW-0255">Endonuclease</keyword>
<accession>A0ABS2E3V3</accession>
<dbReference type="InterPro" id="IPR003615">
    <property type="entry name" value="HNH_nuc"/>
</dbReference>
<comment type="caution">
    <text evidence="2">The sequence shown here is derived from an EMBL/GenBank/DDBJ whole genome shotgun (WGS) entry which is preliminary data.</text>
</comment>
<sequence>MEYWLLPSNGKKFRLDDFLIEYGFVDWRQYNNFNIGDVVYMYSSKPICRITYLMKVTKVGMTFEEAVTDRSFWIDSKEYEVGHNHNKYCRFEVITPIGSNKLKLNYLMQNGLKQAPQGGMKLTGNLLIYIQEEYQKCHNNIDNIQALNVDSLWEGARKKIVVNKYERNIIAREKCIEMHGCQCTICGMDFEKIYGEIGKGFIHIHHIIPISEIGKNYRINYATDLVPVCPNCHAMLHHGKNGRVLTIDELKQIVLNHHL</sequence>
<dbReference type="EMBL" id="JACLYZ010000049">
    <property type="protein sequence ID" value="MBM6736317.1"/>
    <property type="molecule type" value="Genomic_DNA"/>
</dbReference>
<dbReference type="SMART" id="SM00507">
    <property type="entry name" value="HNHc"/>
    <property type="match status" value="1"/>
</dbReference>
<name>A0ABS2E3V3_9BACT</name>
<evidence type="ECO:0000313" key="2">
    <source>
        <dbReference type="EMBL" id="MBM6736317.1"/>
    </source>
</evidence>
<keyword evidence="2" id="KW-0540">Nuclease</keyword>
<evidence type="ECO:0000259" key="1">
    <source>
        <dbReference type="SMART" id="SM00507"/>
    </source>
</evidence>
<dbReference type="Proteomes" id="UP000766986">
    <property type="component" value="Unassembled WGS sequence"/>
</dbReference>
<dbReference type="SUPFAM" id="SSF88697">
    <property type="entry name" value="PUA domain-like"/>
    <property type="match status" value="1"/>
</dbReference>
<protein>
    <submittedName>
        <fullName evidence="2">HNH endonuclease</fullName>
    </submittedName>
</protein>
<dbReference type="Pfam" id="PF01844">
    <property type="entry name" value="HNH"/>
    <property type="match status" value="1"/>
</dbReference>
<proteinExistence type="predicted"/>
<dbReference type="InterPro" id="IPR002711">
    <property type="entry name" value="HNH"/>
</dbReference>
<dbReference type="InterPro" id="IPR015947">
    <property type="entry name" value="PUA-like_sf"/>
</dbReference>
<reference evidence="2 3" key="1">
    <citation type="journal article" date="2021" name="Sci. Rep.">
        <title>The distribution of antibiotic resistance genes in chicken gut microbiota commensals.</title>
        <authorList>
            <person name="Juricova H."/>
            <person name="Matiasovicova J."/>
            <person name="Kubasova T."/>
            <person name="Cejkova D."/>
            <person name="Rychlik I."/>
        </authorList>
    </citation>
    <scope>NUCLEOTIDE SEQUENCE [LARGE SCALE GENOMIC DNA]</scope>
    <source>
        <strain evidence="2 3">An772</strain>
    </source>
</reference>
<evidence type="ECO:0000313" key="3">
    <source>
        <dbReference type="Proteomes" id="UP000766986"/>
    </source>
</evidence>
<feature type="domain" description="HNH nuclease" evidence="1">
    <location>
        <begin position="170"/>
        <end position="234"/>
    </location>
</feature>